<organism evidence="1 2">
    <name type="scientific">Smittium culicis</name>
    <dbReference type="NCBI Taxonomy" id="133412"/>
    <lineage>
        <taxon>Eukaryota</taxon>
        <taxon>Fungi</taxon>
        <taxon>Fungi incertae sedis</taxon>
        <taxon>Zoopagomycota</taxon>
        <taxon>Kickxellomycotina</taxon>
        <taxon>Harpellomycetes</taxon>
        <taxon>Harpellales</taxon>
        <taxon>Legeriomycetaceae</taxon>
        <taxon>Smittium</taxon>
    </lineage>
</organism>
<keyword evidence="2" id="KW-1185">Reference proteome</keyword>
<protein>
    <submittedName>
        <fullName evidence="1">Uncharacterized protein</fullName>
    </submittedName>
</protein>
<comment type="caution">
    <text evidence="1">The sequence shown here is derived from an EMBL/GenBank/DDBJ whole genome shotgun (WGS) entry which is preliminary data.</text>
</comment>
<dbReference type="AlphaFoldDB" id="A0A1R1XTZ7"/>
<proteinExistence type="predicted"/>
<reference evidence="1 2" key="1">
    <citation type="submission" date="2017-01" db="EMBL/GenBank/DDBJ databases">
        <authorList>
            <person name="Mah S.A."/>
            <person name="Swanson W.J."/>
            <person name="Moy G.W."/>
            <person name="Vacquier V.D."/>
        </authorList>
    </citation>
    <scope>NUCLEOTIDE SEQUENCE [LARGE SCALE GENOMIC DNA]</scope>
    <source>
        <strain evidence="1 2">GSMNP</strain>
    </source>
</reference>
<dbReference type="EMBL" id="LSSN01001843">
    <property type="protein sequence ID" value="OMJ18096.1"/>
    <property type="molecule type" value="Genomic_DNA"/>
</dbReference>
<evidence type="ECO:0000313" key="1">
    <source>
        <dbReference type="EMBL" id="OMJ18096.1"/>
    </source>
</evidence>
<name>A0A1R1XTZ7_9FUNG</name>
<gene>
    <name evidence="1" type="ORF">AYI70_g5560</name>
</gene>
<accession>A0A1R1XTZ7</accession>
<dbReference type="Proteomes" id="UP000187283">
    <property type="component" value="Unassembled WGS sequence"/>
</dbReference>
<evidence type="ECO:0000313" key="2">
    <source>
        <dbReference type="Proteomes" id="UP000187283"/>
    </source>
</evidence>
<sequence>MGTICDQGKVANSLQYASSHGQAENTLLSKKAIDEVSAGHPGFSPNTFAVPKTNGGTQMVLSLRPLNQ</sequence>